<sequence>MNRKAILKLAQEVYGKQDERVKELQTAFNTTTQRISDVLSRFVADDRNWRAKAPKKEIQALMDEVVNIATNEAIDETSKQFVQQNFRDVPIRSNVDLAKANVNLEVVKLGIQEHAIIISHLNQEAAVADRIINEKLDGKRANMAGKRAKQAKAYQPVKHYGRDKTLKAIQTISDEHSAKNDWSGPDYQIRNYNEKVKLMNKLDQVVDKVAKSGGDGRDYTKEFAKQMGISADRADKLIRTESVARYSQDSINAFKKNGVKQYRIESALLPTTCADCEQQDGKVYNIDEAIVGVTMPPFHPRCFCIITEVADYNFENEELDN</sequence>
<evidence type="ECO:0000313" key="3">
    <source>
        <dbReference type="Proteomes" id="UP000305541"/>
    </source>
</evidence>
<dbReference type="Proteomes" id="UP000305541">
    <property type="component" value="Unassembled WGS sequence"/>
</dbReference>
<accession>A0A5R9BZK6</accession>
<organism evidence="2 3">
    <name type="scientific">Pediococcus stilesii</name>
    <dbReference type="NCBI Taxonomy" id="331679"/>
    <lineage>
        <taxon>Bacteria</taxon>
        <taxon>Bacillati</taxon>
        <taxon>Bacillota</taxon>
        <taxon>Bacilli</taxon>
        <taxon>Lactobacillales</taxon>
        <taxon>Lactobacillaceae</taxon>
        <taxon>Pediococcus</taxon>
    </lineage>
</organism>
<name>A0A5R9BZK6_9LACO</name>
<evidence type="ECO:0000313" key="2">
    <source>
        <dbReference type="EMBL" id="TLQ05472.1"/>
    </source>
</evidence>
<protein>
    <recommendedName>
        <fullName evidence="1">Phage head morphogenesis domain-containing protein</fullName>
    </recommendedName>
</protein>
<dbReference type="AlphaFoldDB" id="A0A5R9BZK6"/>
<dbReference type="EMBL" id="VBTH01000002">
    <property type="protein sequence ID" value="TLQ05472.1"/>
    <property type="molecule type" value="Genomic_DNA"/>
</dbReference>
<dbReference type="Pfam" id="PF04233">
    <property type="entry name" value="Phage_Mu_F"/>
    <property type="match status" value="1"/>
</dbReference>
<evidence type="ECO:0000259" key="1">
    <source>
        <dbReference type="Pfam" id="PF04233"/>
    </source>
</evidence>
<dbReference type="RefSeq" id="WP_138473816.1">
    <property type="nucleotide sequence ID" value="NZ_VBTH01000002.1"/>
</dbReference>
<reference evidence="2 3" key="1">
    <citation type="submission" date="2019-05" db="EMBL/GenBank/DDBJ databases">
        <title>The metagenome of a microbial culture collection derived from dairy environment covers the genomic content of the human microbiome.</title>
        <authorList>
            <person name="Roder T."/>
            <person name="Wuthrich D."/>
            <person name="Sattari Z."/>
            <person name="Von Ah U."/>
            <person name="Bar C."/>
            <person name="Ronchi F."/>
            <person name="Macpherson A.J."/>
            <person name="Ganal-Vonarburg S.C."/>
            <person name="Bruggmann R."/>
            <person name="Vergeres G."/>
        </authorList>
    </citation>
    <scope>NUCLEOTIDE SEQUENCE [LARGE SCALE GENOMIC DNA]</scope>
    <source>
        <strain evidence="2 3">FAM 18815</strain>
    </source>
</reference>
<dbReference type="InterPro" id="IPR006528">
    <property type="entry name" value="Phage_head_morphogenesis_dom"/>
</dbReference>
<feature type="domain" description="Phage head morphogenesis" evidence="1">
    <location>
        <begin position="205"/>
        <end position="306"/>
    </location>
</feature>
<proteinExistence type="predicted"/>
<dbReference type="OrthoDB" id="9765386at2"/>
<comment type="caution">
    <text evidence="2">The sequence shown here is derived from an EMBL/GenBank/DDBJ whole genome shotgun (WGS) entry which is preliminary data.</text>
</comment>
<gene>
    <name evidence="2" type="ORF">FEZ51_02100</name>
</gene>
<dbReference type="NCBIfam" id="TIGR01641">
    <property type="entry name" value="phageSPP1_gp7"/>
    <property type="match status" value="1"/>
</dbReference>